<keyword evidence="6" id="KW-0805">Transcription regulation</keyword>
<evidence type="ECO:0000256" key="8">
    <source>
        <dbReference type="ARBA" id="ARBA00023163"/>
    </source>
</evidence>
<evidence type="ECO:0000313" key="15">
    <source>
        <dbReference type="Proteomes" id="UP000198967"/>
    </source>
</evidence>
<dbReference type="GO" id="GO:0006417">
    <property type="term" value="P:regulation of translation"/>
    <property type="evidence" value="ECO:0007669"/>
    <property type="project" value="TreeGrafter"/>
</dbReference>
<dbReference type="AlphaFoldDB" id="A0A1G7ZT60"/>
<dbReference type="Pfam" id="PF10099">
    <property type="entry name" value="RskA_C"/>
    <property type="match status" value="1"/>
</dbReference>
<dbReference type="EMBL" id="FNBE01000019">
    <property type="protein sequence ID" value="SDH11861.1"/>
    <property type="molecule type" value="Genomic_DNA"/>
</dbReference>
<evidence type="ECO:0000256" key="10">
    <source>
        <dbReference type="ARBA" id="ARBA00030803"/>
    </source>
</evidence>
<evidence type="ECO:0000256" key="12">
    <source>
        <dbReference type="SAM" id="Phobius"/>
    </source>
</evidence>
<keyword evidence="8" id="KW-0804">Transcription</keyword>
<keyword evidence="15" id="KW-1185">Reference proteome</keyword>
<feature type="compositionally biased region" description="Low complexity" evidence="11">
    <location>
        <begin position="92"/>
        <end position="109"/>
    </location>
</feature>
<sequence length="288" mass="29278">MSDCPKSDDAVAWALHVLEPDEEHRVAAHLPTCPTCRAVVAETQETLAALGAGVEPEEPPAGLRSRILEEAARTPQVGNEPTEALLFAEPPVTSVPVSGPGPTPRRTAGSGPGRGSGRGRHRPRRGLRGRIVAVAAATLVALGAIAGLSVYSAQLAAQRDAETARAQALVSMVQQMATPGTAHAFLSPGQGRPAVAAVLATPAGQQMVLPVALPSNPSDHVYVLWGLPAEGTPAPLGTFDVRDGDSTVHSVGSSPDGAGFAQFAISLEPGRAAPAAPSDVVASGRAEI</sequence>
<dbReference type="STRING" id="366584.SAMN05216377_11934"/>
<protein>
    <recommendedName>
        <fullName evidence="10">Regulator of SigK</fullName>
    </recommendedName>
    <alternativeName>
        <fullName evidence="9">Sigma-K anti-sigma factor RskA</fullName>
    </alternativeName>
</protein>
<feature type="domain" description="Anti-sigma K factor RskA C-terminal" evidence="13">
    <location>
        <begin position="133"/>
        <end position="278"/>
    </location>
</feature>
<dbReference type="RefSeq" id="WP_093089072.1">
    <property type="nucleotide sequence ID" value="NZ_FNBE01000019.1"/>
</dbReference>
<evidence type="ECO:0000256" key="6">
    <source>
        <dbReference type="ARBA" id="ARBA00023015"/>
    </source>
</evidence>
<gene>
    <name evidence="14" type="ORF">SAMN05216377_11934</name>
</gene>
<organism evidence="14 15">
    <name type="scientific">Pseudonocardia oroxyli</name>
    <dbReference type="NCBI Taxonomy" id="366584"/>
    <lineage>
        <taxon>Bacteria</taxon>
        <taxon>Bacillati</taxon>
        <taxon>Actinomycetota</taxon>
        <taxon>Actinomycetes</taxon>
        <taxon>Pseudonocardiales</taxon>
        <taxon>Pseudonocardiaceae</taxon>
        <taxon>Pseudonocardia</taxon>
    </lineage>
</organism>
<dbReference type="PANTHER" id="PTHR37461">
    <property type="entry name" value="ANTI-SIGMA-K FACTOR RSKA"/>
    <property type="match status" value="1"/>
</dbReference>
<evidence type="ECO:0000256" key="7">
    <source>
        <dbReference type="ARBA" id="ARBA00023136"/>
    </source>
</evidence>
<evidence type="ECO:0000256" key="5">
    <source>
        <dbReference type="ARBA" id="ARBA00022989"/>
    </source>
</evidence>
<reference evidence="14 15" key="1">
    <citation type="submission" date="2016-10" db="EMBL/GenBank/DDBJ databases">
        <authorList>
            <person name="de Groot N.N."/>
        </authorList>
    </citation>
    <scope>NUCLEOTIDE SEQUENCE [LARGE SCALE GENOMIC DNA]</scope>
    <source>
        <strain evidence="14 15">CGMCC 4.3143</strain>
    </source>
</reference>
<dbReference type="Proteomes" id="UP000198967">
    <property type="component" value="Unassembled WGS sequence"/>
</dbReference>
<dbReference type="Gene3D" id="1.10.10.1320">
    <property type="entry name" value="Anti-sigma factor, zinc-finger domain"/>
    <property type="match status" value="1"/>
</dbReference>
<evidence type="ECO:0000256" key="9">
    <source>
        <dbReference type="ARBA" id="ARBA00029829"/>
    </source>
</evidence>
<accession>A0A1G7ZT60</accession>
<evidence type="ECO:0000313" key="14">
    <source>
        <dbReference type="EMBL" id="SDH11861.1"/>
    </source>
</evidence>
<dbReference type="InterPro" id="IPR041916">
    <property type="entry name" value="Anti_sigma_zinc_sf"/>
</dbReference>
<keyword evidence="5 12" id="KW-1133">Transmembrane helix</keyword>
<evidence type="ECO:0000256" key="11">
    <source>
        <dbReference type="SAM" id="MobiDB-lite"/>
    </source>
</evidence>
<dbReference type="InterPro" id="IPR018764">
    <property type="entry name" value="RskA_C"/>
</dbReference>
<feature type="transmembrane region" description="Helical" evidence="12">
    <location>
        <begin position="131"/>
        <end position="151"/>
    </location>
</feature>
<keyword evidence="3" id="KW-1003">Cell membrane</keyword>
<evidence type="ECO:0000256" key="2">
    <source>
        <dbReference type="ARBA" id="ARBA00004236"/>
    </source>
</evidence>
<keyword evidence="4 12" id="KW-0812">Transmembrane</keyword>
<evidence type="ECO:0000256" key="3">
    <source>
        <dbReference type="ARBA" id="ARBA00022475"/>
    </source>
</evidence>
<dbReference type="GO" id="GO:0005886">
    <property type="term" value="C:plasma membrane"/>
    <property type="evidence" value="ECO:0007669"/>
    <property type="project" value="UniProtKB-SubCell"/>
</dbReference>
<evidence type="ECO:0000256" key="1">
    <source>
        <dbReference type="ARBA" id="ARBA00004167"/>
    </source>
</evidence>
<dbReference type="PANTHER" id="PTHR37461:SF1">
    <property type="entry name" value="ANTI-SIGMA-K FACTOR RSKA"/>
    <property type="match status" value="1"/>
</dbReference>
<name>A0A1G7ZT60_PSEOR</name>
<evidence type="ECO:0000256" key="4">
    <source>
        <dbReference type="ARBA" id="ARBA00022692"/>
    </source>
</evidence>
<feature type="region of interest" description="Disordered" evidence="11">
    <location>
        <begin position="92"/>
        <end position="125"/>
    </location>
</feature>
<dbReference type="OrthoDB" id="5183209at2"/>
<keyword evidence="7 12" id="KW-0472">Membrane</keyword>
<proteinExistence type="predicted"/>
<evidence type="ECO:0000259" key="13">
    <source>
        <dbReference type="Pfam" id="PF10099"/>
    </source>
</evidence>
<dbReference type="GO" id="GO:0016989">
    <property type="term" value="F:sigma factor antagonist activity"/>
    <property type="evidence" value="ECO:0007669"/>
    <property type="project" value="TreeGrafter"/>
</dbReference>
<dbReference type="InterPro" id="IPR051474">
    <property type="entry name" value="Anti-sigma-K/W_factor"/>
</dbReference>
<comment type="subcellular location">
    <subcellularLocation>
        <location evidence="2">Cell membrane</location>
    </subcellularLocation>
    <subcellularLocation>
        <location evidence="1">Membrane</location>
        <topology evidence="1">Single-pass membrane protein</topology>
    </subcellularLocation>
</comment>